<keyword evidence="7" id="KW-1185">Reference proteome</keyword>
<evidence type="ECO:0000256" key="1">
    <source>
        <dbReference type="ARBA" id="ARBA00023015"/>
    </source>
</evidence>
<dbReference type="GO" id="GO:0003700">
    <property type="term" value="F:DNA-binding transcription factor activity"/>
    <property type="evidence" value="ECO:0007669"/>
    <property type="project" value="TreeGrafter"/>
</dbReference>
<dbReference type="InterPro" id="IPR005471">
    <property type="entry name" value="Tscrpt_reg_IclR_N"/>
</dbReference>
<dbReference type="EMBL" id="CWKH01000002">
    <property type="protein sequence ID" value="CRZ16500.1"/>
    <property type="molecule type" value="Genomic_DNA"/>
</dbReference>
<dbReference type="RefSeq" id="WP_090516171.1">
    <property type="nucleotide sequence ID" value="NZ_CWKH01000002.1"/>
</dbReference>
<organism evidence="6 7">
    <name type="scientific">Mycolicibacterium neworleansense</name>
    <dbReference type="NCBI Taxonomy" id="146018"/>
    <lineage>
        <taxon>Bacteria</taxon>
        <taxon>Bacillati</taxon>
        <taxon>Actinomycetota</taxon>
        <taxon>Actinomycetes</taxon>
        <taxon>Mycobacteriales</taxon>
        <taxon>Mycobacteriaceae</taxon>
        <taxon>Mycolicibacterium</taxon>
    </lineage>
</organism>
<dbReference type="Proteomes" id="UP000199147">
    <property type="component" value="Unassembled WGS sequence"/>
</dbReference>
<accession>A0A0H5RQQ5</accession>
<dbReference type="PROSITE" id="PS50977">
    <property type="entry name" value="HTH_TETR_2"/>
    <property type="match status" value="1"/>
</dbReference>
<name>A0A0H5RQQ5_9MYCO</name>
<dbReference type="PANTHER" id="PTHR30055:SF148">
    <property type="entry name" value="TETR-FAMILY TRANSCRIPTIONAL REGULATOR"/>
    <property type="match status" value="1"/>
</dbReference>
<dbReference type="InterPro" id="IPR036271">
    <property type="entry name" value="Tet_transcr_reg_TetR-rel_C_sf"/>
</dbReference>
<sequence>MRACLELLAEGKVELPIAEVAERSGVNRGTVYRWWPTSTELLTDALAFHARHRLDTPDTGAWESDVRALVTQLASLAADPVERGIMATMISGRYPSLDNAMMSWYRNDLPHWLAMIGRGIGRGEVSRDVDPAMVLQMMLTPAVSISLFDGRALTRDEIDSLVTLVCRATTVPRSPATDPE</sequence>
<feature type="DNA-binding region" description="H-T-H motif" evidence="4">
    <location>
        <begin position="16"/>
        <end position="35"/>
    </location>
</feature>
<dbReference type="InterPro" id="IPR001647">
    <property type="entry name" value="HTH_TetR"/>
</dbReference>
<protein>
    <submittedName>
        <fullName evidence="6">TetR family transcriptional regulator</fullName>
    </submittedName>
</protein>
<evidence type="ECO:0000256" key="4">
    <source>
        <dbReference type="PROSITE-ProRule" id="PRU00335"/>
    </source>
</evidence>
<proteinExistence type="predicted"/>
<feature type="domain" description="HTH tetR-type" evidence="5">
    <location>
        <begin position="1"/>
        <end position="53"/>
    </location>
</feature>
<dbReference type="SUPFAM" id="SSF48498">
    <property type="entry name" value="Tetracyclin repressor-like, C-terminal domain"/>
    <property type="match status" value="1"/>
</dbReference>
<dbReference type="GO" id="GO:0000976">
    <property type="term" value="F:transcription cis-regulatory region binding"/>
    <property type="evidence" value="ECO:0007669"/>
    <property type="project" value="TreeGrafter"/>
</dbReference>
<dbReference type="InterPro" id="IPR009057">
    <property type="entry name" value="Homeodomain-like_sf"/>
</dbReference>
<evidence type="ECO:0000313" key="7">
    <source>
        <dbReference type="Proteomes" id="UP000199147"/>
    </source>
</evidence>
<keyword evidence="2 4" id="KW-0238">DNA-binding</keyword>
<reference evidence="7" key="1">
    <citation type="submission" date="2015-07" db="EMBL/GenBank/DDBJ databases">
        <authorList>
            <person name="Urmite Genomes"/>
        </authorList>
    </citation>
    <scope>NUCLEOTIDE SEQUENCE [LARGE SCALE GENOMIC DNA]</scope>
    <source>
        <strain evidence="7">type strain: ATCC 49404</strain>
    </source>
</reference>
<dbReference type="Pfam" id="PF09339">
    <property type="entry name" value="HTH_IclR"/>
    <property type="match status" value="1"/>
</dbReference>
<keyword evidence="1" id="KW-0805">Transcription regulation</keyword>
<dbReference type="PANTHER" id="PTHR30055">
    <property type="entry name" value="HTH-TYPE TRANSCRIPTIONAL REGULATOR RUTR"/>
    <property type="match status" value="1"/>
</dbReference>
<evidence type="ECO:0000256" key="2">
    <source>
        <dbReference type="ARBA" id="ARBA00023125"/>
    </source>
</evidence>
<dbReference type="Gene3D" id="1.10.357.10">
    <property type="entry name" value="Tetracycline Repressor, domain 2"/>
    <property type="match status" value="1"/>
</dbReference>
<dbReference type="STRING" id="146018.BN2156_03368"/>
<evidence type="ECO:0000259" key="5">
    <source>
        <dbReference type="PROSITE" id="PS50977"/>
    </source>
</evidence>
<dbReference type="Pfam" id="PF16859">
    <property type="entry name" value="TetR_C_11"/>
    <property type="match status" value="1"/>
</dbReference>
<dbReference type="Gene3D" id="1.10.10.60">
    <property type="entry name" value="Homeodomain-like"/>
    <property type="match status" value="1"/>
</dbReference>
<dbReference type="InterPro" id="IPR050109">
    <property type="entry name" value="HTH-type_TetR-like_transc_reg"/>
</dbReference>
<keyword evidence="3" id="KW-0804">Transcription</keyword>
<dbReference type="SUPFAM" id="SSF46689">
    <property type="entry name" value="Homeodomain-like"/>
    <property type="match status" value="1"/>
</dbReference>
<evidence type="ECO:0000256" key="3">
    <source>
        <dbReference type="ARBA" id="ARBA00023163"/>
    </source>
</evidence>
<dbReference type="OrthoDB" id="9796019at2"/>
<dbReference type="InterPro" id="IPR011075">
    <property type="entry name" value="TetR_C"/>
</dbReference>
<dbReference type="AlphaFoldDB" id="A0A0H5RQQ5"/>
<evidence type="ECO:0000313" key="6">
    <source>
        <dbReference type="EMBL" id="CRZ16500.1"/>
    </source>
</evidence>
<gene>
    <name evidence="6" type="ORF">BN2156_03368</name>
</gene>